<dbReference type="EMBL" id="LDRX01000015">
    <property type="protein sequence ID" value="KTS84492.1"/>
    <property type="molecule type" value="Genomic_DNA"/>
</dbReference>
<proteinExistence type="predicted"/>
<sequence>MFGIGQYFPPPAHVKRIQRYKDNRKLFRGEHYDVFERVKNRLSRTQREILYISVNMAGLVCKKSADFLFGETPHYSAGNADDSNEQKAFERFASENDLSIINYESALGNSYRGDSFYKIRWGQQYGGQLPKELDPFRVFIESQIAEYVFPEEDPFNANNIMAYHIAYPTLYEDGQMLNEFDLMRLNGVWTSPNYVVTGDQWFINVESHYPGKIVYRTLRADATNVNVDNEVIEWRIFAEIPEARREVATGVPIPLVVHVPNYSAGDGWEGIDDLTELKPMLDELNNRLSLIASILDKHSDPAMVVPSGSLEDGDDGRPIFHAGRDKVFEVMDKSEVTPQYITWDGQLQAAFEEIKLLIEQILTVAEIPAVALGKDNSGTSGASGLSIKFRMNSLLAKINRKRQYYDRALRRVFLIAQLLEESKVDIDYDITVPKIKFKDGLPDDDLEQAQIYNMRLGGKATISQKTAIMHLDDLTEEQAQAEIDRMREEEEANATVESSVFNERDAGEVDPPDDPEADDDPASDK</sequence>
<accession>A0ACC4ZZT3</accession>
<organism evidence="1 2">
    <name type="scientific">Paenibacillus jamilae</name>
    <dbReference type="NCBI Taxonomy" id="114136"/>
    <lineage>
        <taxon>Bacteria</taxon>
        <taxon>Bacillati</taxon>
        <taxon>Bacillota</taxon>
        <taxon>Bacilli</taxon>
        <taxon>Bacillales</taxon>
        <taxon>Paenibacillaceae</taxon>
        <taxon>Paenibacillus</taxon>
    </lineage>
</organism>
<keyword evidence="2" id="KW-1185">Reference proteome</keyword>
<protein>
    <submittedName>
        <fullName evidence="1">Uncharacterized protein</fullName>
    </submittedName>
</protein>
<gene>
    <name evidence="1" type="ORF">NS115_03865</name>
</gene>
<name>A0ACC4ZZT3_9BACL</name>
<reference evidence="1 2" key="1">
    <citation type="journal article" date="2016" name="Front. Microbiol.">
        <title>Genomic Resource of Rice Seed Associated Bacteria.</title>
        <authorList>
            <person name="Midha S."/>
            <person name="Bansal K."/>
            <person name="Sharma S."/>
            <person name="Kumar N."/>
            <person name="Patil P.P."/>
            <person name="Chaudhry V."/>
            <person name="Patil P.B."/>
        </authorList>
    </citation>
    <scope>NUCLEOTIDE SEQUENCE [LARGE SCALE GENOMIC DNA]</scope>
    <source>
        <strain evidence="1 2">NS115</strain>
    </source>
</reference>
<dbReference type="Proteomes" id="UP000074866">
    <property type="component" value="Unassembled WGS sequence"/>
</dbReference>
<evidence type="ECO:0000313" key="1">
    <source>
        <dbReference type="EMBL" id="KTS84492.1"/>
    </source>
</evidence>
<evidence type="ECO:0000313" key="2">
    <source>
        <dbReference type="Proteomes" id="UP000074866"/>
    </source>
</evidence>
<comment type="caution">
    <text evidence="1">The sequence shown here is derived from an EMBL/GenBank/DDBJ whole genome shotgun (WGS) entry which is preliminary data.</text>
</comment>